<proteinExistence type="predicted"/>
<sequence>MIVFDTSIYVDALIPAIEGRNVHAREIIKITTNQNFEIFEPRTFIVELVGVLSRFKRRGEVKSVLNILNFINVVLEDEIFEVALDIAFETHCRAIDSYFIATSELTNSTLISNDRIMVNNAKKYGIKAYYLIEEVDKVFMELR</sequence>
<gene>
    <name evidence="1" type="ORF">C4B59_15405</name>
</gene>
<comment type="caution">
    <text evidence="1">The sequence shown here is derived from an EMBL/GenBank/DDBJ whole genome shotgun (WGS) entry which is preliminary data.</text>
</comment>
<evidence type="ECO:0000313" key="1">
    <source>
        <dbReference type="EMBL" id="PXF57318.1"/>
    </source>
</evidence>
<organism evidence="1 2">
    <name type="scientific">Candidatus Methanogaster sp</name>
    <dbReference type="NCBI Taxonomy" id="3386292"/>
    <lineage>
        <taxon>Archaea</taxon>
        <taxon>Methanobacteriati</taxon>
        <taxon>Methanobacteriota</taxon>
        <taxon>Stenosarchaea group</taxon>
        <taxon>Methanomicrobia</taxon>
        <taxon>Methanosarcinales</taxon>
        <taxon>ANME-2 cluster</taxon>
        <taxon>Candidatus Methanogasteraceae</taxon>
        <taxon>Candidatus Methanogaster</taxon>
    </lineage>
</organism>
<accession>A0AC61KYK8</accession>
<dbReference type="EMBL" id="PQXF01000063">
    <property type="protein sequence ID" value="PXF57318.1"/>
    <property type="molecule type" value="Genomic_DNA"/>
</dbReference>
<protein>
    <submittedName>
        <fullName evidence="1">PIN domain-containing protein</fullName>
    </submittedName>
</protein>
<dbReference type="Proteomes" id="UP000248329">
    <property type="component" value="Unassembled WGS sequence"/>
</dbReference>
<evidence type="ECO:0000313" key="2">
    <source>
        <dbReference type="Proteomes" id="UP000248329"/>
    </source>
</evidence>
<reference evidence="1" key="1">
    <citation type="submission" date="2018-01" db="EMBL/GenBank/DDBJ databases">
        <authorList>
            <person name="Krukenberg V."/>
        </authorList>
    </citation>
    <scope>NUCLEOTIDE SEQUENCE</scope>
    <source>
        <strain evidence="1">E20ANME2</strain>
    </source>
</reference>
<name>A0AC61KYK8_9EURY</name>